<protein>
    <submittedName>
        <fullName evidence="1">Uncharacterized protein</fullName>
    </submittedName>
</protein>
<gene>
    <name evidence="1" type="ORF">B7463_g10637</name>
</gene>
<dbReference type="EMBL" id="NCSJ02000312">
    <property type="protein sequence ID" value="RFU25707.1"/>
    <property type="molecule type" value="Genomic_DNA"/>
</dbReference>
<feature type="non-terminal residue" evidence="1">
    <location>
        <position position="86"/>
    </location>
</feature>
<dbReference type="InterPro" id="IPR016169">
    <property type="entry name" value="FAD-bd_PCMH_sub2"/>
</dbReference>
<dbReference type="Gene3D" id="3.30.465.10">
    <property type="match status" value="1"/>
</dbReference>
<evidence type="ECO:0000313" key="2">
    <source>
        <dbReference type="Proteomes" id="UP000258309"/>
    </source>
</evidence>
<dbReference type="InterPro" id="IPR036318">
    <property type="entry name" value="FAD-bd_PCMH-like_sf"/>
</dbReference>
<organism evidence="1 2">
    <name type="scientific">Scytalidium lignicola</name>
    <name type="common">Hyphomycete</name>
    <dbReference type="NCBI Taxonomy" id="5539"/>
    <lineage>
        <taxon>Eukaryota</taxon>
        <taxon>Fungi</taxon>
        <taxon>Dikarya</taxon>
        <taxon>Ascomycota</taxon>
        <taxon>Pezizomycotina</taxon>
        <taxon>Leotiomycetes</taxon>
        <taxon>Leotiomycetes incertae sedis</taxon>
        <taxon>Scytalidium</taxon>
    </lineage>
</organism>
<dbReference type="GO" id="GO:0050660">
    <property type="term" value="F:flavin adenine dinucleotide binding"/>
    <property type="evidence" value="ECO:0007669"/>
    <property type="project" value="InterPro"/>
</dbReference>
<dbReference type="AlphaFoldDB" id="A0A3E2GXG8"/>
<dbReference type="OrthoDB" id="9983560at2759"/>
<comment type="caution">
    <text evidence="1">The sequence shown here is derived from an EMBL/GenBank/DDBJ whole genome shotgun (WGS) entry which is preliminary data.</text>
</comment>
<dbReference type="Proteomes" id="UP000258309">
    <property type="component" value="Unassembled WGS sequence"/>
</dbReference>
<name>A0A3E2GXG8_SCYLI</name>
<sequence length="86" mass="9171">MMEHNFMSQATGKGALSLWTHNLKNPEVDLNYVSSTYRGPAMKIGAGVLWYEAEEMANRFGFVVVAGECPTVGIAGGSIQAGGHPN</sequence>
<keyword evidence="2" id="KW-1185">Reference proteome</keyword>
<dbReference type="SUPFAM" id="SSF56176">
    <property type="entry name" value="FAD-binding/transporter-associated domain-like"/>
    <property type="match status" value="1"/>
</dbReference>
<dbReference type="STRING" id="5539.A0A3E2GXG8"/>
<accession>A0A3E2GXG8</accession>
<evidence type="ECO:0000313" key="1">
    <source>
        <dbReference type="EMBL" id="RFU25707.1"/>
    </source>
</evidence>
<feature type="non-terminal residue" evidence="1">
    <location>
        <position position="1"/>
    </location>
</feature>
<proteinExistence type="predicted"/>
<reference evidence="1 2" key="1">
    <citation type="submission" date="2018-05" db="EMBL/GenBank/DDBJ databases">
        <title>Draft genome sequence of Scytalidium lignicola DSM 105466, a ubiquitous saprotrophic fungus.</title>
        <authorList>
            <person name="Buettner E."/>
            <person name="Gebauer A.M."/>
            <person name="Hofrichter M."/>
            <person name="Liers C."/>
            <person name="Kellner H."/>
        </authorList>
    </citation>
    <scope>NUCLEOTIDE SEQUENCE [LARGE SCALE GENOMIC DNA]</scope>
    <source>
        <strain evidence="1 2">DSM 105466</strain>
    </source>
</reference>